<dbReference type="KEGG" id="vbo:CKY39_02540"/>
<dbReference type="PANTHER" id="PTHR42760:SF40">
    <property type="entry name" value="3-OXOACYL-[ACYL-CARRIER-PROTEIN] REDUCTASE, CHLOROPLASTIC"/>
    <property type="match status" value="1"/>
</dbReference>
<dbReference type="PANTHER" id="PTHR42760">
    <property type="entry name" value="SHORT-CHAIN DEHYDROGENASES/REDUCTASES FAMILY MEMBER"/>
    <property type="match status" value="1"/>
</dbReference>
<evidence type="ECO:0000313" key="4">
    <source>
        <dbReference type="Proteomes" id="UP000217154"/>
    </source>
</evidence>
<dbReference type="InterPro" id="IPR036291">
    <property type="entry name" value="NAD(P)-bd_dom_sf"/>
</dbReference>
<dbReference type="GO" id="GO:0030497">
    <property type="term" value="P:fatty acid elongation"/>
    <property type="evidence" value="ECO:0007669"/>
    <property type="project" value="TreeGrafter"/>
</dbReference>
<feature type="domain" description="Ketoreductase" evidence="2">
    <location>
        <begin position="12"/>
        <end position="192"/>
    </location>
</feature>
<accession>A0A250DE11</accession>
<dbReference type="FunFam" id="3.40.50.720:FF:000084">
    <property type="entry name" value="Short-chain dehydrogenase reductase"/>
    <property type="match status" value="1"/>
</dbReference>
<dbReference type="Proteomes" id="UP000217154">
    <property type="component" value="Chromosome"/>
</dbReference>
<dbReference type="PROSITE" id="PS00061">
    <property type="entry name" value="ADH_SHORT"/>
    <property type="match status" value="1"/>
</dbReference>
<dbReference type="SMART" id="SM00822">
    <property type="entry name" value="PKS_KR"/>
    <property type="match status" value="1"/>
</dbReference>
<gene>
    <name evidence="3" type="ORF">CKY39_02540</name>
</gene>
<protein>
    <submittedName>
        <fullName evidence="3">3-ketoacyl-ACP reductase</fullName>
    </submittedName>
</protein>
<dbReference type="NCBIfam" id="NF009468">
    <property type="entry name" value="PRK12826.1-4"/>
    <property type="match status" value="1"/>
</dbReference>
<dbReference type="EMBL" id="CP023284">
    <property type="protein sequence ID" value="ATA52223.1"/>
    <property type="molecule type" value="Genomic_DNA"/>
</dbReference>
<dbReference type="InterPro" id="IPR020904">
    <property type="entry name" value="Sc_DH/Rdtase_CS"/>
</dbReference>
<dbReference type="RefSeq" id="WP_095743333.1">
    <property type="nucleotide sequence ID" value="NZ_CP023284.1"/>
</dbReference>
<dbReference type="SUPFAM" id="SSF51735">
    <property type="entry name" value="NAD(P)-binding Rossmann-fold domains"/>
    <property type="match status" value="1"/>
</dbReference>
<proteinExistence type="inferred from homology"/>
<dbReference type="CDD" id="cd05233">
    <property type="entry name" value="SDR_c"/>
    <property type="match status" value="1"/>
</dbReference>
<comment type="similarity">
    <text evidence="1">Belongs to the short-chain dehydrogenases/reductases (SDR) family.</text>
</comment>
<dbReference type="PRINTS" id="PR00081">
    <property type="entry name" value="GDHRDH"/>
</dbReference>
<evidence type="ECO:0000256" key="1">
    <source>
        <dbReference type="ARBA" id="ARBA00006484"/>
    </source>
</evidence>
<reference evidence="3 4" key="1">
    <citation type="submission" date="2017-09" db="EMBL/GenBank/DDBJ databases">
        <title>The diverse metabolic capabilities of V. boronicumulans make it an excellent choice for continued studies on novel biodegradation.</title>
        <authorList>
            <person name="Sun S."/>
        </authorList>
    </citation>
    <scope>NUCLEOTIDE SEQUENCE [LARGE SCALE GENOMIC DNA]</scope>
    <source>
        <strain evidence="3 4">J1</strain>
    </source>
</reference>
<dbReference type="Pfam" id="PF13561">
    <property type="entry name" value="adh_short_C2"/>
    <property type="match status" value="1"/>
</dbReference>
<name>A0A250DE11_9BURK</name>
<dbReference type="PRINTS" id="PR00080">
    <property type="entry name" value="SDRFAMILY"/>
</dbReference>
<dbReference type="Gene3D" id="3.40.50.720">
    <property type="entry name" value="NAD(P)-binding Rossmann-like Domain"/>
    <property type="match status" value="1"/>
</dbReference>
<organism evidence="3 4">
    <name type="scientific">Variovorax boronicumulans</name>
    <dbReference type="NCBI Taxonomy" id="436515"/>
    <lineage>
        <taxon>Bacteria</taxon>
        <taxon>Pseudomonadati</taxon>
        <taxon>Pseudomonadota</taxon>
        <taxon>Betaproteobacteria</taxon>
        <taxon>Burkholderiales</taxon>
        <taxon>Comamonadaceae</taxon>
        <taxon>Variovorax</taxon>
    </lineage>
</organism>
<dbReference type="GO" id="GO:0016616">
    <property type="term" value="F:oxidoreductase activity, acting on the CH-OH group of donors, NAD or NADP as acceptor"/>
    <property type="evidence" value="ECO:0007669"/>
    <property type="project" value="UniProtKB-ARBA"/>
</dbReference>
<sequence length="265" mass="27347">MSPPDLFGLQGKVALITGGGRGIGAAIAQVFAEAGASVFIANRTGSAGEAVAAELRARGFAAQAMACDIGRRDEAERAVAEAVRVFGALDIVVHNAAVNPWAAIDAMTDEQLEYTLAVNLKACFWLTQAAVPHLRARGGGRLLVTSSVTGPRVAMPGSAHYAASKAGVNGFIRTAALEYAREGITVNGVEPGYIAKQGGSLLSDPAKAARIARHIPAGELGRPEDIAYAMRFLASPAARYITGQTIVVDGGSTLPESPFFAEASE</sequence>
<dbReference type="AlphaFoldDB" id="A0A250DE11"/>
<evidence type="ECO:0000313" key="3">
    <source>
        <dbReference type="EMBL" id="ATA52223.1"/>
    </source>
</evidence>
<dbReference type="InterPro" id="IPR002347">
    <property type="entry name" value="SDR_fam"/>
</dbReference>
<evidence type="ECO:0000259" key="2">
    <source>
        <dbReference type="SMART" id="SM00822"/>
    </source>
</evidence>
<dbReference type="InterPro" id="IPR057326">
    <property type="entry name" value="KR_dom"/>
</dbReference>